<proteinExistence type="predicted"/>
<accession>A0A5B7HEB0</accession>
<feature type="region of interest" description="Disordered" evidence="1">
    <location>
        <begin position="1"/>
        <end position="21"/>
    </location>
</feature>
<dbReference type="Proteomes" id="UP000324222">
    <property type="component" value="Unassembled WGS sequence"/>
</dbReference>
<evidence type="ECO:0000256" key="1">
    <source>
        <dbReference type="SAM" id="MobiDB-lite"/>
    </source>
</evidence>
<evidence type="ECO:0000313" key="2">
    <source>
        <dbReference type="EMBL" id="MPC68336.1"/>
    </source>
</evidence>
<sequence length="86" mass="8895">MTTRSRRRQDSVMTGGQVGGTVSGIQEVPPWICSNDLSRLAVAFLLRAPPAGLPRPSSAASLTVAPDVTVPNQNSLDGASLHTLAA</sequence>
<reference evidence="2 3" key="1">
    <citation type="submission" date="2019-05" db="EMBL/GenBank/DDBJ databases">
        <title>Another draft genome of Portunus trituberculatus and its Hox gene families provides insights of decapod evolution.</title>
        <authorList>
            <person name="Jeong J.-H."/>
            <person name="Song I."/>
            <person name="Kim S."/>
            <person name="Choi T."/>
            <person name="Kim D."/>
            <person name="Ryu S."/>
            <person name="Kim W."/>
        </authorList>
    </citation>
    <scope>NUCLEOTIDE SEQUENCE [LARGE SCALE GENOMIC DNA]</scope>
    <source>
        <tissue evidence="2">Muscle</tissue>
    </source>
</reference>
<evidence type="ECO:0000313" key="3">
    <source>
        <dbReference type="Proteomes" id="UP000324222"/>
    </source>
</evidence>
<keyword evidence="3" id="KW-1185">Reference proteome</keyword>
<dbReference type="EMBL" id="VSRR010027670">
    <property type="protein sequence ID" value="MPC68336.1"/>
    <property type="molecule type" value="Genomic_DNA"/>
</dbReference>
<dbReference type="AlphaFoldDB" id="A0A5B7HEB0"/>
<organism evidence="2 3">
    <name type="scientific">Portunus trituberculatus</name>
    <name type="common">Swimming crab</name>
    <name type="synonym">Neptunus trituberculatus</name>
    <dbReference type="NCBI Taxonomy" id="210409"/>
    <lineage>
        <taxon>Eukaryota</taxon>
        <taxon>Metazoa</taxon>
        <taxon>Ecdysozoa</taxon>
        <taxon>Arthropoda</taxon>
        <taxon>Crustacea</taxon>
        <taxon>Multicrustacea</taxon>
        <taxon>Malacostraca</taxon>
        <taxon>Eumalacostraca</taxon>
        <taxon>Eucarida</taxon>
        <taxon>Decapoda</taxon>
        <taxon>Pleocyemata</taxon>
        <taxon>Brachyura</taxon>
        <taxon>Eubrachyura</taxon>
        <taxon>Portunoidea</taxon>
        <taxon>Portunidae</taxon>
        <taxon>Portuninae</taxon>
        <taxon>Portunus</taxon>
    </lineage>
</organism>
<protein>
    <submittedName>
        <fullName evidence="2">Uncharacterized protein</fullName>
    </submittedName>
</protein>
<gene>
    <name evidence="2" type="ORF">E2C01_062536</name>
</gene>
<name>A0A5B7HEB0_PORTR</name>
<comment type="caution">
    <text evidence="2">The sequence shown here is derived from an EMBL/GenBank/DDBJ whole genome shotgun (WGS) entry which is preliminary data.</text>
</comment>